<reference evidence="1 2" key="1">
    <citation type="submission" date="2019-05" db="EMBL/GenBank/DDBJ databases">
        <title>Mikania micrantha, genome provides insights into the molecular mechanism of rapid growth.</title>
        <authorList>
            <person name="Liu B."/>
        </authorList>
    </citation>
    <scope>NUCLEOTIDE SEQUENCE [LARGE SCALE GENOMIC DNA]</scope>
    <source>
        <strain evidence="1">NLD-2019</strain>
        <tissue evidence="1">Leaf</tissue>
    </source>
</reference>
<gene>
    <name evidence="1" type="ORF">E3N88_14914</name>
</gene>
<comment type="caution">
    <text evidence="1">The sequence shown here is derived from an EMBL/GenBank/DDBJ whole genome shotgun (WGS) entry which is preliminary data.</text>
</comment>
<evidence type="ECO:0000313" key="2">
    <source>
        <dbReference type="Proteomes" id="UP000326396"/>
    </source>
</evidence>
<name>A0A5N6P2T1_9ASTR</name>
<protein>
    <submittedName>
        <fullName evidence="1">Uncharacterized protein</fullName>
    </submittedName>
</protein>
<accession>A0A5N6P2T1</accession>
<sequence>MMYSSSASMDHHSLALHLSQADERYRAFLWWSWWRRELFVVAKSGVEDADVATVGDVIGDAVRPAVAEAWERFGGRESQG</sequence>
<dbReference type="EMBL" id="SZYD01000007">
    <property type="protein sequence ID" value="KAD5803554.1"/>
    <property type="molecule type" value="Genomic_DNA"/>
</dbReference>
<organism evidence="1 2">
    <name type="scientific">Mikania micrantha</name>
    <name type="common">bitter vine</name>
    <dbReference type="NCBI Taxonomy" id="192012"/>
    <lineage>
        <taxon>Eukaryota</taxon>
        <taxon>Viridiplantae</taxon>
        <taxon>Streptophyta</taxon>
        <taxon>Embryophyta</taxon>
        <taxon>Tracheophyta</taxon>
        <taxon>Spermatophyta</taxon>
        <taxon>Magnoliopsida</taxon>
        <taxon>eudicotyledons</taxon>
        <taxon>Gunneridae</taxon>
        <taxon>Pentapetalae</taxon>
        <taxon>asterids</taxon>
        <taxon>campanulids</taxon>
        <taxon>Asterales</taxon>
        <taxon>Asteraceae</taxon>
        <taxon>Asteroideae</taxon>
        <taxon>Heliantheae alliance</taxon>
        <taxon>Eupatorieae</taxon>
        <taxon>Mikania</taxon>
    </lineage>
</organism>
<proteinExistence type="predicted"/>
<evidence type="ECO:0000313" key="1">
    <source>
        <dbReference type="EMBL" id="KAD5803554.1"/>
    </source>
</evidence>
<dbReference type="AlphaFoldDB" id="A0A5N6P2T1"/>
<dbReference type="Proteomes" id="UP000326396">
    <property type="component" value="Linkage Group LG15"/>
</dbReference>
<keyword evidence="2" id="KW-1185">Reference proteome</keyword>